<keyword evidence="1" id="KW-0805">Transcription regulation</keyword>
<organism evidence="8 9">
    <name type="scientific">Rubroshorea leprosula</name>
    <dbReference type="NCBI Taxonomy" id="152421"/>
    <lineage>
        <taxon>Eukaryota</taxon>
        <taxon>Viridiplantae</taxon>
        <taxon>Streptophyta</taxon>
        <taxon>Embryophyta</taxon>
        <taxon>Tracheophyta</taxon>
        <taxon>Spermatophyta</taxon>
        <taxon>Magnoliopsida</taxon>
        <taxon>eudicotyledons</taxon>
        <taxon>Gunneridae</taxon>
        <taxon>Pentapetalae</taxon>
        <taxon>rosids</taxon>
        <taxon>malvids</taxon>
        <taxon>Malvales</taxon>
        <taxon>Dipterocarpaceae</taxon>
        <taxon>Rubroshorea</taxon>
    </lineage>
</organism>
<feature type="compositionally biased region" description="Pro residues" evidence="5">
    <location>
        <begin position="405"/>
        <end position="416"/>
    </location>
</feature>
<dbReference type="InterPro" id="IPR001487">
    <property type="entry name" value="Bromodomain"/>
</dbReference>
<dbReference type="PANTHER" id="PTHR45926">
    <property type="entry name" value="OSJNBA0053K19.4 PROTEIN"/>
    <property type="match status" value="1"/>
</dbReference>
<dbReference type="InterPro" id="IPR027353">
    <property type="entry name" value="NET_dom"/>
</dbReference>
<dbReference type="Pfam" id="PF17035">
    <property type="entry name" value="BET"/>
    <property type="match status" value="1"/>
</dbReference>
<dbReference type="Pfam" id="PF00439">
    <property type="entry name" value="Bromodomain"/>
    <property type="match status" value="1"/>
</dbReference>
<evidence type="ECO:0000313" key="9">
    <source>
        <dbReference type="Proteomes" id="UP001054252"/>
    </source>
</evidence>
<dbReference type="EMBL" id="BPVZ01000018">
    <property type="protein sequence ID" value="GKV02069.1"/>
    <property type="molecule type" value="Genomic_DNA"/>
</dbReference>
<feature type="region of interest" description="Disordered" evidence="5">
    <location>
        <begin position="23"/>
        <end position="62"/>
    </location>
</feature>
<evidence type="ECO:0000259" key="6">
    <source>
        <dbReference type="PROSITE" id="PS50014"/>
    </source>
</evidence>
<dbReference type="AlphaFoldDB" id="A0AAV5IQC8"/>
<evidence type="ECO:0000313" key="8">
    <source>
        <dbReference type="EMBL" id="GKV02069.1"/>
    </source>
</evidence>
<protein>
    <submittedName>
        <fullName evidence="8">Uncharacterized protein</fullName>
    </submittedName>
</protein>
<dbReference type="Gene3D" id="1.20.920.10">
    <property type="entry name" value="Bromodomain-like"/>
    <property type="match status" value="1"/>
</dbReference>
<proteinExistence type="predicted"/>
<evidence type="ECO:0000259" key="7">
    <source>
        <dbReference type="PROSITE" id="PS51525"/>
    </source>
</evidence>
<feature type="domain" description="Bromo" evidence="6">
    <location>
        <begin position="280"/>
        <end position="352"/>
    </location>
</feature>
<evidence type="ECO:0000256" key="2">
    <source>
        <dbReference type="ARBA" id="ARBA00023117"/>
    </source>
</evidence>
<gene>
    <name evidence="8" type="ORF">SLEP1_g14552</name>
</gene>
<feature type="region of interest" description="Disordered" evidence="5">
    <location>
        <begin position="571"/>
        <end position="616"/>
    </location>
</feature>
<evidence type="ECO:0000256" key="4">
    <source>
        <dbReference type="PROSITE-ProRule" id="PRU00035"/>
    </source>
</evidence>
<dbReference type="InterPro" id="IPR038336">
    <property type="entry name" value="NET_sf"/>
</dbReference>
<dbReference type="Gene3D" id="1.20.1270.220">
    <property type="match status" value="1"/>
</dbReference>
<accession>A0AAV5IQC8</accession>
<evidence type="ECO:0000256" key="3">
    <source>
        <dbReference type="ARBA" id="ARBA00023163"/>
    </source>
</evidence>
<feature type="compositionally biased region" description="Polar residues" evidence="5">
    <location>
        <begin position="23"/>
        <end position="61"/>
    </location>
</feature>
<dbReference type="SUPFAM" id="SSF47370">
    <property type="entry name" value="Bromodomain"/>
    <property type="match status" value="1"/>
</dbReference>
<keyword evidence="2 4" id="KW-0103">Bromodomain</keyword>
<comment type="caution">
    <text evidence="8">The sequence shown here is derived from an EMBL/GenBank/DDBJ whole genome shotgun (WGS) entry which is preliminary data.</text>
</comment>
<feature type="compositionally biased region" description="Low complexity" evidence="5">
    <location>
        <begin position="392"/>
        <end position="404"/>
    </location>
</feature>
<reference evidence="8 9" key="1">
    <citation type="journal article" date="2021" name="Commun. Biol.">
        <title>The genome of Shorea leprosula (Dipterocarpaceae) highlights the ecological relevance of drought in aseasonal tropical rainforests.</title>
        <authorList>
            <person name="Ng K.K.S."/>
            <person name="Kobayashi M.J."/>
            <person name="Fawcett J.A."/>
            <person name="Hatakeyama M."/>
            <person name="Paape T."/>
            <person name="Ng C.H."/>
            <person name="Ang C.C."/>
            <person name="Tnah L.H."/>
            <person name="Lee C.T."/>
            <person name="Nishiyama T."/>
            <person name="Sese J."/>
            <person name="O'Brien M.J."/>
            <person name="Copetti D."/>
            <person name="Mohd Noor M.I."/>
            <person name="Ong R.C."/>
            <person name="Putra M."/>
            <person name="Sireger I.Z."/>
            <person name="Indrioko S."/>
            <person name="Kosugi Y."/>
            <person name="Izuno A."/>
            <person name="Isagi Y."/>
            <person name="Lee S.L."/>
            <person name="Shimizu K.K."/>
        </authorList>
    </citation>
    <scope>NUCLEOTIDE SEQUENCE [LARGE SCALE GENOMIC DNA]</scope>
    <source>
        <strain evidence="8">214</strain>
    </source>
</reference>
<evidence type="ECO:0000256" key="1">
    <source>
        <dbReference type="ARBA" id="ARBA00023015"/>
    </source>
</evidence>
<keyword evidence="9" id="KW-1185">Reference proteome</keyword>
<dbReference type="PROSITE" id="PS50014">
    <property type="entry name" value="BROMODOMAIN_2"/>
    <property type="match status" value="1"/>
</dbReference>
<dbReference type="PRINTS" id="PR00503">
    <property type="entry name" value="BROMODOMAIN"/>
</dbReference>
<feature type="region of interest" description="Disordered" evidence="5">
    <location>
        <begin position="387"/>
        <end position="460"/>
    </location>
</feature>
<feature type="domain" description="NET" evidence="7">
    <location>
        <begin position="452"/>
        <end position="533"/>
    </location>
</feature>
<feature type="compositionally biased region" description="Low complexity" evidence="5">
    <location>
        <begin position="590"/>
        <end position="616"/>
    </location>
</feature>
<name>A0AAV5IQC8_9ROSI</name>
<dbReference type="SMART" id="SM00297">
    <property type="entry name" value="BROMO"/>
    <property type="match status" value="1"/>
</dbReference>
<dbReference type="Proteomes" id="UP001054252">
    <property type="component" value="Unassembled WGS sequence"/>
</dbReference>
<sequence>MATGTIGGEESMEELRWAESNSKVYTRKNQNEPTRNPLSLPQSSQQMLATTTGTDDNTSFHPPQAIDNLVSDDSSSLNLVQPGVQDVINGNGTSRYVKFDNLVKIDLNSIMKSEAIGIKRKLASELDRVRSLMKKLEAREAQFGSEHTGSQFSPNEIVDRGGSFVRVNSGVGSVDFSNSQLHHGLSASVAENLTIHGNQGFGLVGSGGEFVDIEKRTPKLNQYCKNSDFVLGKGKPMPTESKKKLKPNIGKNNADRMGGGFGPDNSQLFKRCSNLLGRLMKHKFGWVFNSPVDVEGLGLHDYYSIIKHPMDLGTVKTRLDNNFYKSSRNFAEDVKLSFSNAMLYNPKGQDVHFMAETLLKMFEESWAAIEAECNLNRRYEMGHDMVLPIPNPRRSSAPSSAPASDAPPPPPPPPPLETQGFERSESMTMPVDPKTRSMKLAHSGRTPAPKKPKAKDPDKRDMTLEEKQRLSISLQNLPSNKLESIVQIIKKWNPALFKQEDEIEVDIDNFDTETLWELDRFVTNYKKNLSKQKRKTELALQANAEVDHNIQQMNPAPLAAEAPKAAEAVVERIIPSSSPVQAERQDNNVGRSSSSSGSSRDSGSSSSDSDSDSSSG</sequence>
<evidence type="ECO:0000256" key="5">
    <source>
        <dbReference type="SAM" id="MobiDB-lite"/>
    </source>
</evidence>
<dbReference type="InterPro" id="IPR036427">
    <property type="entry name" value="Bromodomain-like_sf"/>
</dbReference>
<dbReference type="PROSITE" id="PS51525">
    <property type="entry name" value="NET"/>
    <property type="match status" value="1"/>
</dbReference>
<keyword evidence="3" id="KW-0804">Transcription</keyword>